<dbReference type="SUPFAM" id="SSF52768">
    <property type="entry name" value="Arginase/deacetylase"/>
    <property type="match status" value="1"/>
</dbReference>
<keyword evidence="5" id="KW-0862">Zinc</keyword>
<sequence>MQAFYSPDQALHHPSQFMRLGKLVPAPDLPSRAETLADALQQAGLAVSEPPDFGRAPLEAVHAPHYLDYLQTAWPRWQAMLDGGANAGPEVMANLSPYAGVPAGQRRAPCPSSALVPQTGYYLGDLSCPLGPDSWQSILRSAHSAVAAADAVIAGERMAYALCRPSGHHAHWDRASGFCYVNNNACATARLAAHFGRVAVLDVDAHHGDGTQSIFYARDDVLTVSTHAETSSYFPFYTGYAQERGAGAGEGYNLNLPLAHGSGNAEFLAAVDSGLEAVRAFAPQSIVLALGFDTFKDDPISVLKVDFEAYRAVGQKLRALGLPLVVVQEGGYLVEAIGPGLQAFLEGLHG</sequence>
<comment type="similarity">
    <text evidence="2">Belongs to the histone deacetylase family.</text>
</comment>
<proteinExistence type="inferred from homology"/>
<keyword evidence="3" id="KW-0479">Metal-binding</keyword>
<evidence type="ECO:0000259" key="6">
    <source>
        <dbReference type="Pfam" id="PF00850"/>
    </source>
</evidence>
<evidence type="ECO:0000313" key="7">
    <source>
        <dbReference type="EMBL" id="QMV75746.1"/>
    </source>
</evidence>
<organism evidence="7 8">
    <name type="scientific">Comamonas piscis</name>
    <dbReference type="NCBI Taxonomy" id="1562974"/>
    <lineage>
        <taxon>Bacteria</taxon>
        <taxon>Pseudomonadati</taxon>
        <taxon>Pseudomonadota</taxon>
        <taxon>Betaproteobacteria</taxon>
        <taxon>Burkholderiales</taxon>
        <taxon>Comamonadaceae</taxon>
        <taxon>Comamonas</taxon>
    </lineage>
</organism>
<dbReference type="Gene3D" id="3.40.800.20">
    <property type="entry name" value="Histone deacetylase domain"/>
    <property type="match status" value="1"/>
</dbReference>
<feature type="domain" description="Histone deacetylase" evidence="6">
    <location>
        <begin position="29"/>
        <end position="346"/>
    </location>
</feature>
<dbReference type="InterPro" id="IPR000286">
    <property type="entry name" value="HDACs"/>
</dbReference>
<evidence type="ECO:0000256" key="4">
    <source>
        <dbReference type="ARBA" id="ARBA00022801"/>
    </source>
</evidence>
<name>A0A7G5EP21_9BURK</name>
<dbReference type="EMBL" id="CP058554">
    <property type="protein sequence ID" value="QMV75746.1"/>
    <property type="molecule type" value="Genomic_DNA"/>
</dbReference>
<dbReference type="PANTHER" id="PTHR10625">
    <property type="entry name" value="HISTONE DEACETYLASE HDAC1-RELATED"/>
    <property type="match status" value="1"/>
</dbReference>
<protein>
    <submittedName>
        <fullName evidence="7">Histone deacetylase family protein</fullName>
    </submittedName>
</protein>
<dbReference type="GO" id="GO:0046872">
    <property type="term" value="F:metal ion binding"/>
    <property type="evidence" value="ECO:0007669"/>
    <property type="project" value="UniProtKB-KW"/>
</dbReference>
<dbReference type="InterPro" id="IPR037138">
    <property type="entry name" value="His_deacetylse_dom_sf"/>
</dbReference>
<dbReference type="KEGG" id="cpis:HS961_11935"/>
<evidence type="ECO:0000256" key="5">
    <source>
        <dbReference type="ARBA" id="ARBA00022833"/>
    </source>
</evidence>
<dbReference type="CDD" id="cd10001">
    <property type="entry name" value="HDAC_classII_APAH"/>
    <property type="match status" value="1"/>
</dbReference>
<dbReference type="InterPro" id="IPR023696">
    <property type="entry name" value="Ureohydrolase_dom_sf"/>
</dbReference>
<evidence type="ECO:0000256" key="2">
    <source>
        <dbReference type="ARBA" id="ARBA00005947"/>
    </source>
</evidence>
<comment type="cofactor">
    <cofactor evidence="1">
        <name>Zn(2+)</name>
        <dbReference type="ChEBI" id="CHEBI:29105"/>
    </cofactor>
</comment>
<keyword evidence="4" id="KW-0378">Hydrolase</keyword>
<dbReference type="GO" id="GO:0004407">
    <property type="term" value="F:histone deacetylase activity"/>
    <property type="evidence" value="ECO:0007669"/>
    <property type="project" value="TreeGrafter"/>
</dbReference>
<gene>
    <name evidence="7" type="ORF">HS961_11935</name>
</gene>
<keyword evidence="8" id="KW-1185">Reference proteome</keyword>
<dbReference type="PRINTS" id="PR01270">
    <property type="entry name" value="HDASUPER"/>
</dbReference>
<dbReference type="Proteomes" id="UP000515240">
    <property type="component" value="Chromosome"/>
</dbReference>
<evidence type="ECO:0000256" key="1">
    <source>
        <dbReference type="ARBA" id="ARBA00001947"/>
    </source>
</evidence>
<dbReference type="GO" id="GO:0016787">
    <property type="term" value="F:hydrolase activity"/>
    <property type="evidence" value="ECO:0007669"/>
    <property type="project" value="UniProtKB-KW"/>
</dbReference>
<evidence type="ECO:0000313" key="8">
    <source>
        <dbReference type="Proteomes" id="UP000515240"/>
    </source>
</evidence>
<dbReference type="AlphaFoldDB" id="A0A7G5EP21"/>
<dbReference type="Pfam" id="PF00850">
    <property type="entry name" value="Hist_deacetyl"/>
    <property type="match status" value="1"/>
</dbReference>
<dbReference type="GO" id="GO:0040029">
    <property type="term" value="P:epigenetic regulation of gene expression"/>
    <property type="evidence" value="ECO:0007669"/>
    <property type="project" value="TreeGrafter"/>
</dbReference>
<dbReference type="PANTHER" id="PTHR10625:SF17">
    <property type="entry name" value="HISTONE DEACETYLASE 8"/>
    <property type="match status" value="1"/>
</dbReference>
<reference evidence="7 8" key="1">
    <citation type="journal article" date="2020" name="G3 (Bethesda)">
        <title>CeMbio - The Caenorhabditis elegans Microbiome Resource.</title>
        <authorList>
            <person name="Dirksen P."/>
            <person name="Assie A."/>
            <person name="Zimmermann J."/>
            <person name="Zhang F."/>
            <person name="Tietje A.M."/>
            <person name="Marsh S.A."/>
            <person name="Felix M.A."/>
            <person name="Shapira M."/>
            <person name="Kaleta C."/>
            <person name="Schulenburg H."/>
            <person name="Samuel B."/>
        </authorList>
    </citation>
    <scope>NUCLEOTIDE SEQUENCE [LARGE SCALE GENOMIC DNA]</scope>
    <source>
        <strain evidence="7 8">BIGb0172</strain>
    </source>
</reference>
<evidence type="ECO:0000256" key="3">
    <source>
        <dbReference type="ARBA" id="ARBA00022723"/>
    </source>
</evidence>
<dbReference type="RefSeq" id="WP_182328241.1">
    <property type="nucleotide sequence ID" value="NZ_CP058554.1"/>
</dbReference>
<accession>A0A7G5EP21</accession>
<dbReference type="InterPro" id="IPR023801">
    <property type="entry name" value="His_deacetylse_dom"/>
</dbReference>